<evidence type="ECO:0000313" key="2">
    <source>
        <dbReference type="EMBL" id="HIR61706.1"/>
    </source>
</evidence>
<sequence>MRKIWRGFAAAAAGAAALLSLSGCAVGQPETAMDTYHYDGYLNAQWGSDPDEVANQLQLDRTQWVRLEEDQLAGMPEGTFGYAITRTTMMFGLYMDTEMYFAPSLEGVGDYIGLYAMKITFHEDPAYYATSDLSLCDEDFKLNGDDAIEEFQARAMYNRNVEYGSYTDQYGDWDTITWYCDATIDSVSVDDETRAAAKENLGALDSCLSMWGEYFEGVSGMPLSSATIYYNNPSAPSYILFSGLPAAVLSDVESAGEDA</sequence>
<evidence type="ECO:0008006" key="4">
    <source>
        <dbReference type="Google" id="ProtNLM"/>
    </source>
</evidence>
<name>A0A9D1DZ75_9FIRM</name>
<dbReference type="Proteomes" id="UP000824241">
    <property type="component" value="Unassembled WGS sequence"/>
</dbReference>
<reference evidence="2" key="1">
    <citation type="submission" date="2020-10" db="EMBL/GenBank/DDBJ databases">
        <authorList>
            <person name="Gilroy R."/>
        </authorList>
    </citation>
    <scope>NUCLEOTIDE SEQUENCE</scope>
    <source>
        <strain evidence="2">CHK189-12415</strain>
    </source>
</reference>
<proteinExistence type="predicted"/>
<accession>A0A9D1DZ75</accession>
<evidence type="ECO:0000313" key="3">
    <source>
        <dbReference type="Proteomes" id="UP000824241"/>
    </source>
</evidence>
<reference evidence="2" key="2">
    <citation type="journal article" date="2021" name="PeerJ">
        <title>Extensive microbial diversity within the chicken gut microbiome revealed by metagenomics and culture.</title>
        <authorList>
            <person name="Gilroy R."/>
            <person name="Ravi A."/>
            <person name="Getino M."/>
            <person name="Pursley I."/>
            <person name="Horton D.L."/>
            <person name="Alikhan N.F."/>
            <person name="Baker D."/>
            <person name="Gharbi K."/>
            <person name="Hall N."/>
            <person name="Watson M."/>
            <person name="Adriaenssens E.M."/>
            <person name="Foster-Nyarko E."/>
            <person name="Jarju S."/>
            <person name="Secka A."/>
            <person name="Antonio M."/>
            <person name="Oren A."/>
            <person name="Chaudhuri R.R."/>
            <person name="La Ragione R."/>
            <person name="Hildebrand F."/>
            <person name="Pallen M.J."/>
        </authorList>
    </citation>
    <scope>NUCLEOTIDE SEQUENCE</scope>
    <source>
        <strain evidence="2">CHK189-12415</strain>
    </source>
</reference>
<dbReference type="EMBL" id="DVHA01000293">
    <property type="protein sequence ID" value="HIR61706.1"/>
    <property type="molecule type" value="Genomic_DNA"/>
</dbReference>
<keyword evidence="1" id="KW-0732">Signal</keyword>
<dbReference type="PROSITE" id="PS51257">
    <property type="entry name" value="PROKAR_LIPOPROTEIN"/>
    <property type="match status" value="1"/>
</dbReference>
<dbReference type="AlphaFoldDB" id="A0A9D1DZ75"/>
<comment type="caution">
    <text evidence="2">The sequence shown here is derived from an EMBL/GenBank/DDBJ whole genome shotgun (WGS) entry which is preliminary data.</text>
</comment>
<protein>
    <recommendedName>
        <fullName evidence="4">Lipoprotein</fullName>
    </recommendedName>
</protein>
<gene>
    <name evidence="2" type="ORF">IAB37_09050</name>
</gene>
<organism evidence="2 3">
    <name type="scientific">Candidatus Faecivivens stercoravium</name>
    <dbReference type="NCBI Taxonomy" id="2840803"/>
    <lineage>
        <taxon>Bacteria</taxon>
        <taxon>Bacillati</taxon>
        <taxon>Bacillota</taxon>
        <taxon>Clostridia</taxon>
        <taxon>Eubacteriales</taxon>
        <taxon>Oscillospiraceae</taxon>
        <taxon>Oscillospiraceae incertae sedis</taxon>
        <taxon>Candidatus Faecivivens</taxon>
    </lineage>
</organism>
<evidence type="ECO:0000256" key="1">
    <source>
        <dbReference type="SAM" id="SignalP"/>
    </source>
</evidence>
<feature type="signal peptide" evidence="1">
    <location>
        <begin position="1"/>
        <end position="27"/>
    </location>
</feature>
<feature type="chain" id="PRO_5038867133" description="Lipoprotein" evidence="1">
    <location>
        <begin position="28"/>
        <end position="259"/>
    </location>
</feature>